<keyword evidence="2" id="KW-1185">Reference proteome</keyword>
<organism evidence="1 2">
    <name type="scientific">Gossypium arboreum</name>
    <name type="common">Tree cotton</name>
    <name type="synonym">Gossypium nanking</name>
    <dbReference type="NCBI Taxonomy" id="29729"/>
    <lineage>
        <taxon>Eukaryota</taxon>
        <taxon>Viridiplantae</taxon>
        <taxon>Streptophyta</taxon>
        <taxon>Embryophyta</taxon>
        <taxon>Tracheophyta</taxon>
        <taxon>Spermatophyta</taxon>
        <taxon>Magnoliopsida</taxon>
        <taxon>eudicotyledons</taxon>
        <taxon>Gunneridae</taxon>
        <taxon>Pentapetalae</taxon>
        <taxon>rosids</taxon>
        <taxon>malvids</taxon>
        <taxon>Malvales</taxon>
        <taxon>Malvaceae</taxon>
        <taxon>Malvoideae</taxon>
        <taxon>Gossypium</taxon>
    </lineage>
</organism>
<protein>
    <submittedName>
        <fullName evidence="1">Uncharacterized protein</fullName>
    </submittedName>
</protein>
<proteinExistence type="predicted"/>
<gene>
    <name evidence="1" type="ORF">PVK06_046554</name>
</gene>
<dbReference type="Proteomes" id="UP001358586">
    <property type="component" value="Chromosome 13"/>
</dbReference>
<evidence type="ECO:0000313" key="2">
    <source>
        <dbReference type="Proteomes" id="UP001358586"/>
    </source>
</evidence>
<comment type="caution">
    <text evidence="1">The sequence shown here is derived from an EMBL/GenBank/DDBJ whole genome shotgun (WGS) entry which is preliminary data.</text>
</comment>
<sequence>MRKMLKEISKAVPSREEVEHDVPNLDSEDPCFIVDHLEFDNSSQQEFEIGYNGDELNMAEAVSNLIDVEITITVKLTTNMELKSILNESVEEPIHFLAIVEKVPVEEIDKFNSFSFDMGNKARMKKTSRDMEGRKLEEIIPQKMIWA</sequence>
<dbReference type="EMBL" id="JARKNE010000013">
    <property type="protein sequence ID" value="KAK5770404.1"/>
    <property type="molecule type" value="Genomic_DNA"/>
</dbReference>
<evidence type="ECO:0000313" key="1">
    <source>
        <dbReference type="EMBL" id="KAK5770404.1"/>
    </source>
</evidence>
<accession>A0ABR0MDH8</accession>
<name>A0ABR0MDH8_GOSAR</name>
<reference evidence="1 2" key="1">
    <citation type="submission" date="2023-03" db="EMBL/GenBank/DDBJ databases">
        <title>WGS of Gossypium arboreum.</title>
        <authorList>
            <person name="Yu D."/>
        </authorList>
    </citation>
    <scope>NUCLEOTIDE SEQUENCE [LARGE SCALE GENOMIC DNA]</scope>
    <source>
        <tissue evidence="1">Leaf</tissue>
    </source>
</reference>